<proteinExistence type="predicted"/>
<reference evidence="1" key="1">
    <citation type="submission" date="2023-02" db="EMBL/GenBank/DDBJ databases">
        <title>Genome of toxic invasive species Heracleum sosnowskyi carries increased number of genes despite the absence of recent whole-genome duplications.</title>
        <authorList>
            <person name="Schelkunov M."/>
            <person name="Shtratnikova V."/>
            <person name="Makarenko M."/>
            <person name="Klepikova A."/>
            <person name="Omelchenko D."/>
            <person name="Novikova G."/>
            <person name="Obukhova E."/>
            <person name="Bogdanov V."/>
            <person name="Penin A."/>
            <person name="Logacheva M."/>
        </authorList>
    </citation>
    <scope>NUCLEOTIDE SEQUENCE</scope>
    <source>
        <strain evidence="1">Hsosn_3</strain>
        <tissue evidence="1">Leaf</tissue>
    </source>
</reference>
<reference evidence="1" key="2">
    <citation type="submission" date="2023-05" db="EMBL/GenBank/DDBJ databases">
        <authorList>
            <person name="Schelkunov M.I."/>
        </authorList>
    </citation>
    <scope>NUCLEOTIDE SEQUENCE</scope>
    <source>
        <strain evidence="1">Hsosn_3</strain>
        <tissue evidence="1">Leaf</tissue>
    </source>
</reference>
<dbReference type="Proteomes" id="UP001237642">
    <property type="component" value="Unassembled WGS sequence"/>
</dbReference>
<keyword evidence="2" id="KW-1185">Reference proteome</keyword>
<sequence>MSWLLLLLDYMKKVDDKTSSRHVEYSSNQTLPPFLMSPKIYSDLPIRFRTTYRFIGPWGSELLEAINSLKNVDSTALLQFLQPILNMLLHLIGNGGETLQVAKYLVPAIRLIPANGTTKPTCIHLITGIKAYSKILWLMDQQDLFTFIFFLLLMSKKMMCI</sequence>
<accession>A0AAD8IHD1</accession>
<gene>
    <name evidence="1" type="ORF">POM88_022182</name>
</gene>
<dbReference type="AlphaFoldDB" id="A0AAD8IHD1"/>
<dbReference type="EMBL" id="JAUIZM010000005">
    <property type="protein sequence ID" value="KAK1384447.1"/>
    <property type="molecule type" value="Genomic_DNA"/>
</dbReference>
<protein>
    <submittedName>
        <fullName evidence="1">Uncharacterized protein</fullName>
    </submittedName>
</protein>
<name>A0AAD8IHD1_9APIA</name>
<evidence type="ECO:0000313" key="2">
    <source>
        <dbReference type="Proteomes" id="UP001237642"/>
    </source>
</evidence>
<evidence type="ECO:0000313" key="1">
    <source>
        <dbReference type="EMBL" id="KAK1384447.1"/>
    </source>
</evidence>
<organism evidence="1 2">
    <name type="scientific">Heracleum sosnowskyi</name>
    <dbReference type="NCBI Taxonomy" id="360622"/>
    <lineage>
        <taxon>Eukaryota</taxon>
        <taxon>Viridiplantae</taxon>
        <taxon>Streptophyta</taxon>
        <taxon>Embryophyta</taxon>
        <taxon>Tracheophyta</taxon>
        <taxon>Spermatophyta</taxon>
        <taxon>Magnoliopsida</taxon>
        <taxon>eudicotyledons</taxon>
        <taxon>Gunneridae</taxon>
        <taxon>Pentapetalae</taxon>
        <taxon>asterids</taxon>
        <taxon>campanulids</taxon>
        <taxon>Apiales</taxon>
        <taxon>Apiaceae</taxon>
        <taxon>Apioideae</taxon>
        <taxon>apioid superclade</taxon>
        <taxon>Tordylieae</taxon>
        <taxon>Tordyliinae</taxon>
        <taxon>Heracleum</taxon>
    </lineage>
</organism>
<comment type="caution">
    <text evidence="1">The sequence shown here is derived from an EMBL/GenBank/DDBJ whole genome shotgun (WGS) entry which is preliminary data.</text>
</comment>